<dbReference type="PANTHER" id="PTHR30093:SF44">
    <property type="entry name" value="TYPE II SECRETION SYSTEM CORE PROTEIN G"/>
    <property type="match status" value="1"/>
</dbReference>
<dbReference type="PRINTS" id="PR00813">
    <property type="entry name" value="BCTERIALGSPG"/>
</dbReference>
<evidence type="ECO:0000256" key="6">
    <source>
        <dbReference type="SAM" id="Phobius"/>
    </source>
</evidence>
<reference evidence="8 9" key="1">
    <citation type="journal article" date="2015" name="Nature">
        <title>rRNA introns, odd ribosomes, and small enigmatic genomes across a large radiation of phyla.</title>
        <authorList>
            <person name="Brown C.T."/>
            <person name="Hug L.A."/>
            <person name="Thomas B.C."/>
            <person name="Sharon I."/>
            <person name="Castelle C.J."/>
            <person name="Singh A."/>
            <person name="Wilkins M.J."/>
            <person name="Williams K.H."/>
            <person name="Banfield J.F."/>
        </authorList>
    </citation>
    <scope>NUCLEOTIDE SEQUENCE [LARGE SCALE GENOMIC DNA]</scope>
</reference>
<keyword evidence="3 6" id="KW-0812">Transmembrane</keyword>
<evidence type="ECO:0000256" key="4">
    <source>
        <dbReference type="ARBA" id="ARBA00022989"/>
    </source>
</evidence>
<name>A0A0G0SSU7_9BACT</name>
<evidence type="ECO:0000259" key="7">
    <source>
        <dbReference type="Pfam" id="PF08334"/>
    </source>
</evidence>
<dbReference type="PROSITE" id="PS00409">
    <property type="entry name" value="PROKAR_NTER_METHYL"/>
    <property type="match status" value="1"/>
</dbReference>
<dbReference type="Pfam" id="PF07963">
    <property type="entry name" value="N_methyl"/>
    <property type="match status" value="1"/>
</dbReference>
<dbReference type="Gene3D" id="3.30.700.10">
    <property type="entry name" value="Glycoprotein, Type 4 Pilin"/>
    <property type="match status" value="1"/>
</dbReference>
<dbReference type="InterPro" id="IPR000983">
    <property type="entry name" value="Bac_GSPG_pilin"/>
</dbReference>
<evidence type="ECO:0000313" key="9">
    <source>
        <dbReference type="Proteomes" id="UP000034793"/>
    </source>
</evidence>
<dbReference type="PANTHER" id="PTHR30093">
    <property type="entry name" value="GENERAL SECRETION PATHWAY PROTEIN G"/>
    <property type="match status" value="1"/>
</dbReference>
<dbReference type="InterPro" id="IPR013545">
    <property type="entry name" value="T2SS_protein-GspG_C"/>
</dbReference>
<proteinExistence type="predicted"/>
<comment type="caution">
    <text evidence="8">The sequence shown here is derived from an EMBL/GenBank/DDBJ whole genome shotgun (WGS) entry which is preliminary data.</text>
</comment>
<feature type="domain" description="Type II secretion system protein GspG C-terminal" evidence="7">
    <location>
        <begin position="41"/>
        <end position="121"/>
    </location>
</feature>
<dbReference type="SUPFAM" id="SSF54523">
    <property type="entry name" value="Pili subunits"/>
    <property type="match status" value="1"/>
</dbReference>
<dbReference type="NCBIfam" id="TIGR02532">
    <property type="entry name" value="IV_pilin_GFxxxE"/>
    <property type="match status" value="1"/>
</dbReference>
<evidence type="ECO:0000256" key="5">
    <source>
        <dbReference type="ARBA" id="ARBA00023136"/>
    </source>
</evidence>
<evidence type="ECO:0000256" key="2">
    <source>
        <dbReference type="ARBA" id="ARBA00022481"/>
    </source>
</evidence>
<evidence type="ECO:0000256" key="3">
    <source>
        <dbReference type="ARBA" id="ARBA00022692"/>
    </source>
</evidence>
<dbReference type="EMBL" id="LBXL01000045">
    <property type="protein sequence ID" value="KKR28617.1"/>
    <property type="molecule type" value="Genomic_DNA"/>
</dbReference>
<dbReference type="InterPro" id="IPR012902">
    <property type="entry name" value="N_methyl_site"/>
</dbReference>
<keyword evidence="5 6" id="KW-0472">Membrane</keyword>
<keyword evidence="2" id="KW-0488">Methylation</keyword>
<dbReference type="GO" id="GO:0016020">
    <property type="term" value="C:membrane"/>
    <property type="evidence" value="ECO:0007669"/>
    <property type="project" value="UniProtKB-SubCell"/>
</dbReference>
<dbReference type="GO" id="GO:0015627">
    <property type="term" value="C:type II protein secretion system complex"/>
    <property type="evidence" value="ECO:0007669"/>
    <property type="project" value="InterPro"/>
</dbReference>
<dbReference type="AlphaFoldDB" id="A0A0G0SSU7"/>
<feature type="transmembrane region" description="Helical" evidence="6">
    <location>
        <begin position="20"/>
        <end position="41"/>
    </location>
</feature>
<dbReference type="Pfam" id="PF08334">
    <property type="entry name" value="T2SSG"/>
    <property type="match status" value="1"/>
</dbReference>
<protein>
    <submittedName>
        <fullName evidence="8">LspG (Type II protein secretion LspG pseudopilin)</fullName>
    </submittedName>
</protein>
<comment type="subcellular location">
    <subcellularLocation>
        <location evidence="1">Membrane</location>
        <topology evidence="1">Single-pass membrane protein</topology>
    </subcellularLocation>
</comment>
<dbReference type="InterPro" id="IPR045584">
    <property type="entry name" value="Pilin-like"/>
</dbReference>
<dbReference type="Proteomes" id="UP000034793">
    <property type="component" value="Unassembled WGS sequence"/>
</dbReference>
<keyword evidence="4 6" id="KW-1133">Transmembrane helix</keyword>
<sequence>MIKRLKVLKNTTSGFTLVELLTVMAIIAILAAASLFGLNGARESARDTKRKSDLEAVRSALELYKADCGVYPPNGILVFGSNFIGPGSCGTNTYMSNVPQDPISGRQYSYNRTAVSTYNLCASLEGGSGAVAGCGPCGSTCNYKVTNP</sequence>
<gene>
    <name evidence="8" type="ORF">UT61_C0045G0003</name>
</gene>
<dbReference type="GO" id="GO:0015628">
    <property type="term" value="P:protein secretion by the type II secretion system"/>
    <property type="evidence" value="ECO:0007669"/>
    <property type="project" value="InterPro"/>
</dbReference>
<organism evidence="8 9">
    <name type="scientific">Candidatus Woesebacteria bacterium GW2011_GWA1_39_8</name>
    <dbReference type="NCBI Taxonomy" id="1618552"/>
    <lineage>
        <taxon>Bacteria</taxon>
        <taxon>Candidatus Woeseibacteriota</taxon>
    </lineage>
</organism>
<evidence type="ECO:0000256" key="1">
    <source>
        <dbReference type="ARBA" id="ARBA00004167"/>
    </source>
</evidence>
<evidence type="ECO:0000313" key="8">
    <source>
        <dbReference type="EMBL" id="KKR28617.1"/>
    </source>
</evidence>
<accession>A0A0G0SSU7</accession>